<evidence type="ECO:0008006" key="4">
    <source>
        <dbReference type="Google" id="ProtNLM"/>
    </source>
</evidence>
<dbReference type="OrthoDB" id="9152889at2"/>
<dbReference type="AlphaFoldDB" id="A0A246JDZ9"/>
<accession>A0A246JDZ9</accession>
<organism evidence="2 3">
    <name type="scientific">Roseateles aquatilis</name>
    <dbReference type="NCBI Taxonomy" id="431061"/>
    <lineage>
        <taxon>Bacteria</taxon>
        <taxon>Pseudomonadati</taxon>
        <taxon>Pseudomonadota</taxon>
        <taxon>Betaproteobacteria</taxon>
        <taxon>Burkholderiales</taxon>
        <taxon>Sphaerotilaceae</taxon>
        <taxon>Roseateles</taxon>
    </lineage>
</organism>
<name>A0A246JDZ9_9BURK</name>
<dbReference type="RefSeq" id="WP_088384996.1">
    <property type="nucleotide sequence ID" value="NZ_NIOF01000004.1"/>
</dbReference>
<protein>
    <recommendedName>
        <fullName evidence="4">Lipoprotein</fullName>
    </recommendedName>
</protein>
<sequence>MNLRSLPIFRVLALAGMVMTAACQPSVAACNVTTPPEGWAAGSARWDGACAGAQADGLGVLKEQQGAAVKRMFLGRVHKGELSLGVVDIPDQGFAAGRFEQGKLVPTDDRQQIIKAFDEAARAATAAADRFEKAGNAASAKFYRAKAKELREQMD</sequence>
<keyword evidence="3" id="KW-1185">Reference proteome</keyword>
<comment type="caution">
    <text evidence="2">The sequence shown here is derived from an EMBL/GenBank/DDBJ whole genome shotgun (WGS) entry which is preliminary data.</text>
</comment>
<dbReference type="PROSITE" id="PS51257">
    <property type="entry name" value="PROKAR_LIPOPROTEIN"/>
    <property type="match status" value="1"/>
</dbReference>
<evidence type="ECO:0000256" key="1">
    <source>
        <dbReference type="SAM" id="SignalP"/>
    </source>
</evidence>
<evidence type="ECO:0000313" key="3">
    <source>
        <dbReference type="Proteomes" id="UP000197468"/>
    </source>
</evidence>
<keyword evidence="1" id="KW-0732">Signal</keyword>
<gene>
    <name evidence="2" type="ORF">CDN99_11500</name>
</gene>
<reference evidence="2 3" key="1">
    <citation type="journal article" date="2008" name="Int. J. Syst. Evol. Microbiol.">
        <title>Description of Roseateles aquatilis sp. nov. and Roseateles terrae sp. nov., in the class Betaproteobacteria, and emended description of the genus Roseateles.</title>
        <authorList>
            <person name="Gomila M."/>
            <person name="Bowien B."/>
            <person name="Falsen E."/>
            <person name="Moore E.R."/>
            <person name="Lalucat J."/>
        </authorList>
    </citation>
    <scope>NUCLEOTIDE SEQUENCE [LARGE SCALE GENOMIC DNA]</scope>
    <source>
        <strain evidence="2 3">CCUG 48205</strain>
    </source>
</reference>
<proteinExistence type="predicted"/>
<dbReference type="Proteomes" id="UP000197468">
    <property type="component" value="Unassembled WGS sequence"/>
</dbReference>
<feature type="signal peptide" evidence="1">
    <location>
        <begin position="1"/>
        <end position="28"/>
    </location>
</feature>
<feature type="chain" id="PRO_5012512612" description="Lipoprotein" evidence="1">
    <location>
        <begin position="29"/>
        <end position="155"/>
    </location>
</feature>
<evidence type="ECO:0000313" key="2">
    <source>
        <dbReference type="EMBL" id="OWQ90790.1"/>
    </source>
</evidence>
<dbReference type="EMBL" id="NIOF01000004">
    <property type="protein sequence ID" value="OWQ90790.1"/>
    <property type="molecule type" value="Genomic_DNA"/>
</dbReference>